<keyword evidence="2" id="KW-1185">Reference proteome</keyword>
<sequence length="146" mass="16838">MSLQLYRKSKGEEAQQLQEIDLKIDQKDAFGDCQRSETDHNSYSEGQEEHVVSNRFLKVMEVVGFWSSDDDVKFVLDIIRNATCFETLICDPRYFEFIGTPLDDNDDDDAERTDTVKSRAHKLAKLLPSNVHIFVRDTSGLFRISL</sequence>
<reference evidence="1" key="1">
    <citation type="submission" date="2024-03" db="EMBL/GenBank/DDBJ databases">
        <title>WGS assembly of Saponaria officinalis var. Norfolk2.</title>
        <authorList>
            <person name="Jenkins J."/>
            <person name="Shu S."/>
            <person name="Grimwood J."/>
            <person name="Barry K."/>
            <person name="Goodstein D."/>
            <person name="Schmutz J."/>
            <person name="Leebens-Mack J."/>
            <person name="Osbourn A."/>
        </authorList>
    </citation>
    <scope>NUCLEOTIDE SEQUENCE [LARGE SCALE GENOMIC DNA]</scope>
    <source>
        <strain evidence="1">JIC</strain>
    </source>
</reference>
<dbReference type="Proteomes" id="UP001443914">
    <property type="component" value="Unassembled WGS sequence"/>
</dbReference>
<evidence type="ECO:0008006" key="3">
    <source>
        <dbReference type="Google" id="ProtNLM"/>
    </source>
</evidence>
<comment type="caution">
    <text evidence="1">The sequence shown here is derived from an EMBL/GenBank/DDBJ whole genome shotgun (WGS) entry which is preliminary data.</text>
</comment>
<name>A0AAW1HAA8_SAPOF</name>
<accession>A0AAW1HAA8</accession>
<dbReference type="AlphaFoldDB" id="A0AAW1HAA8"/>
<protein>
    <recommendedName>
        <fullName evidence="3">FBD domain-containing protein</fullName>
    </recommendedName>
</protein>
<organism evidence="1 2">
    <name type="scientific">Saponaria officinalis</name>
    <name type="common">Common soapwort</name>
    <name type="synonym">Lychnis saponaria</name>
    <dbReference type="NCBI Taxonomy" id="3572"/>
    <lineage>
        <taxon>Eukaryota</taxon>
        <taxon>Viridiplantae</taxon>
        <taxon>Streptophyta</taxon>
        <taxon>Embryophyta</taxon>
        <taxon>Tracheophyta</taxon>
        <taxon>Spermatophyta</taxon>
        <taxon>Magnoliopsida</taxon>
        <taxon>eudicotyledons</taxon>
        <taxon>Gunneridae</taxon>
        <taxon>Pentapetalae</taxon>
        <taxon>Caryophyllales</taxon>
        <taxon>Caryophyllaceae</taxon>
        <taxon>Caryophylleae</taxon>
        <taxon>Saponaria</taxon>
    </lineage>
</organism>
<gene>
    <name evidence="1" type="ORF">RND81_12G137800</name>
</gene>
<evidence type="ECO:0000313" key="2">
    <source>
        <dbReference type="Proteomes" id="UP001443914"/>
    </source>
</evidence>
<proteinExistence type="predicted"/>
<dbReference type="EMBL" id="JBDFQZ010000012">
    <property type="protein sequence ID" value="KAK9672968.1"/>
    <property type="molecule type" value="Genomic_DNA"/>
</dbReference>
<evidence type="ECO:0000313" key="1">
    <source>
        <dbReference type="EMBL" id="KAK9672968.1"/>
    </source>
</evidence>